<organism evidence="1 2">
    <name type="scientific">Oerskovia enterophila</name>
    <dbReference type="NCBI Taxonomy" id="43678"/>
    <lineage>
        <taxon>Bacteria</taxon>
        <taxon>Bacillati</taxon>
        <taxon>Actinomycetota</taxon>
        <taxon>Actinomycetes</taxon>
        <taxon>Micrococcales</taxon>
        <taxon>Cellulomonadaceae</taxon>
        <taxon>Oerskovia</taxon>
    </lineage>
</organism>
<accession>A0ABX2Y4E9</accession>
<reference evidence="1 2" key="1">
    <citation type="submission" date="2016-06" db="EMBL/GenBank/DDBJ databases">
        <title>Genome sequence of Oerskovia enterophila DSM 43852.</title>
        <authorList>
            <person name="Poehlein A."/>
            <person name="Jag V."/>
            <person name="Bengelsdorf F.R."/>
            <person name="Daniel R."/>
            <person name="Duerre P."/>
        </authorList>
    </citation>
    <scope>NUCLEOTIDE SEQUENCE [LARGE SCALE GENOMIC DNA]</scope>
    <source>
        <strain evidence="1 2">DSM 43852</strain>
    </source>
</reference>
<proteinExistence type="predicted"/>
<evidence type="ECO:0000313" key="1">
    <source>
        <dbReference type="EMBL" id="OCI29801.1"/>
    </source>
</evidence>
<name>A0ABX2Y4E9_9CELL</name>
<keyword evidence="2" id="KW-1185">Reference proteome</keyword>
<comment type="caution">
    <text evidence="1">The sequence shown here is derived from an EMBL/GenBank/DDBJ whole genome shotgun (WGS) entry which is preliminary data.</text>
</comment>
<dbReference type="EMBL" id="MAQA01000056">
    <property type="protein sequence ID" value="OCI29801.1"/>
    <property type="molecule type" value="Genomic_DNA"/>
</dbReference>
<protein>
    <submittedName>
        <fullName evidence="1">Uncharacterized protein</fullName>
    </submittedName>
</protein>
<sequence>MAGGRAGLRSAVCRGPGRAAGLSIVENLEGPVIQRMTGPSRFCDGRAQACGASAAIIGSSFSIMPIFAAPPGDPRSSKNSTFAR</sequence>
<dbReference type="Proteomes" id="UP000093412">
    <property type="component" value="Unassembled WGS sequence"/>
</dbReference>
<evidence type="ECO:0000313" key="2">
    <source>
        <dbReference type="Proteomes" id="UP000093412"/>
    </source>
</evidence>
<gene>
    <name evidence="1" type="ORF">OERS_34890</name>
</gene>